<name>A0AAN9RT37_PHACN</name>
<reference evidence="2 3" key="1">
    <citation type="submission" date="2024-01" db="EMBL/GenBank/DDBJ databases">
        <title>The genomes of 5 underutilized Papilionoideae crops provide insights into root nodulation and disease resistanc.</title>
        <authorList>
            <person name="Jiang F."/>
        </authorList>
    </citation>
    <scope>NUCLEOTIDE SEQUENCE [LARGE SCALE GENOMIC DNA]</scope>
    <source>
        <strain evidence="2">JINMINGXINNONG_FW02</strain>
        <tissue evidence="2">Leaves</tissue>
    </source>
</reference>
<comment type="caution">
    <text evidence="2">The sequence shown here is derived from an EMBL/GenBank/DDBJ whole genome shotgun (WGS) entry which is preliminary data.</text>
</comment>
<keyword evidence="3" id="KW-1185">Reference proteome</keyword>
<accession>A0AAN9RT37</accession>
<dbReference type="EMBL" id="JAYMYR010000001">
    <property type="protein sequence ID" value="KAK7382631.1"/>
    <property type="molecule type" value="Genomic_DNA"/>
</dbReference>
<evidence type="ECO:0000313" key="3">
    <source>
        <dbReference type="Proteomes" id="UP001374584"/>
    </source>
</evidence>
<evidence type="ECO:0000313" key="2">
    <source>
        <dbReference type="EMBL" id="KAK7382631.1"/>
    </source>
</evidence>
<proteinExistence type="predicted"/>
<sequence>MSDANEHEKAGQGKPSVVEENKLLVDIQPKAGSALVPVEKRQTLLKMGQIMLKSIDNVGMVVEGKPEGCGVVDSKNFDNGDPMPASHNEPAISQPAPTDTNTEFVNVLEVENKADEKQAMNLLIIWNSM</sequence>
<dbReference type="Proteomes" id="UP001374584">
    <property type="component" value="Unassembled WGS sequence"/>
</dbReference>
<dbReference type="AlphaFoldDB" id="A0AAN9RT37"/>
<organism evidence="2 3">
    <name type="scientific">Phaseolus coccineus</name>
    <name type="common">Scarlet runner bean</name>
    <name type="synonym">Phaseolus multiflorus</name>
    <dbReference type="NCBI Taxonomy" id="3886"/>
    <lineage>
        <taxon>Eukaryota</taxon>
        <taxon>Viridiplantae</taxon>
        <taxon>Streptophyta</taxon>
        <taxon>Embryophyta</taxon>
        <taxon>Tracheophyta</taxon>
        <taxon>Spermatophyta</taxon>
        <taxon>Magnoliopsida</taxon>
        <taxon>eudicotyledons</taxon>
        <taxon>Gunneridae</taxon>
        <taxon>Pentapetalae</taxon>
        <taxon>rosids</taxon>
        <taxon>fabids</taxon>
        <taxon>Fabales</taxon>
        <taxon>Fabaceae</taxon>
        <taxon>Papilionoideae</taxon>
        <taxon>50 kb inversion clade</taxon>
        <taxon>NPAAA clade</taxon>
        <taxon>indigoferoid/millettioid clade</taxon>
        <taxon>Phaseoleae</taxon>
        <taxon>Phaseolus</taxon>
    </lineage>
</organism>
<protein>
    <submittedName>
        <fullName evidence="2">Uncharacterized protein</fullName>
    </submittedName>
</protein>
<feature type="region of interest" description="Disordered" evidence="1">
    <location>
        <begin position="72"/>
        <end position="99"/>
    </location>
</feature>
<gene>
    <name evidence="2" type="ORF">VNO80_01580</name>
</gene>
<evidence type="ECO:0000256" key="1">
    <source>
        <dbReference type="SAM" id="MobiDB-lite"/>
    </source>
</evidence>